<keyword evidence="3" id="KW-0547">Nucleotide-binding</keyword>
<feature type="transmembrane region" description="Helical" evidence="8">
    <location>
        <begin position="82"/>
        <end position="103"/>
    </location>
</feature>
<dbReference type="InterPro" id="IPR036640">
    <property type="entry name" value="ABC1_TM_sf"/>
</dbReference>
<reference evidence="10" key="1">
    <citation type="journal article" date="2023" name="Science">
        <title>Elucidation of the pathway for biosynthesis of saponin adjuvants from the soapbark tree.</title>
        <authorList>
            <person name="Reed J."/>
            <person name="Orme A."/>
            <person name="El-Demerdash A."/>
            <person name="Owen C."/>
            <person name="Martin L.B.B."/>
            <person name="Misra R.C."/>
            <person name="Kikuchi S."/>
            <person name="Rejzek M."/>
            <person name="Martin A.C."/>
            <person name="Harkess A."/>
            <person name="Leebens-Mack J."/>
            <person name="Louveau T."/>
            <person name="Stephenson M.J."/>
            <person name="Osbourn A."/>
        </authorList>
    </citation>
    <scope>NUCLEOTIDE SEQUENCE</scope>
    <source>
        <strain evidence="10">S10</strain>
    </source>
</reference>
<keyword evidence="11" id="KW-1185">Reference proteome</keyword>
<evidence type="ECO:0000256" key="8">
    <source>
        <dbReference type="SAM" id="Phobius"/>
    </source>
</evidence>
<evidence type="ECO:0000256" key="5">
    <source>
        <dbReference type="ARBA" id="ARBA00022989"/>
    </source>
</evidence>
<feature type="transmembrane region" description="Helical" evidence="8">
    <location>
        <begin position="109"/>
        <end position="128"/>
    </location>
</feature>
<evidence type="ECO:0000256" key="6">
    <source>
        <dbReference type="ARBA" id="ARBA00023136"/>
    </source>
</evidence>
<dbReference type="PANTHER" id="PTHR24223:SF369">
    <property type="entry name" value="ABC TRANSPORTER C FAMILY MEMBER 10"/>
    <property type="match status" value="1"/>
</dbReference>
<evidence type="ECO:0000256" key="3">
    <source>
        <dbReference type="ARBA" id="ARBA00022741"/>
    </source>
</evidence>
<evidence type="ECO:0000259" key="9">
    <source>
        <dbReference type="PROSITE" id="PS50929"/>
    </source>
</evidence>
<gene>
    <name evidence="10" type="ORF">O6P43_004223</name>
</gene>
<dbReference type="KEGG" id="qsa:O6P43_004223"/>
<feature type="domain" description="ABC transmembrane type-1" evidence="9">
    <location>
        <begin position="63"/>
        <end position="179"/>
    </location>
</feature>
<dbReference type="Pfam" id="PF00664">
    <property type="entry name" value="ABC_membrane"/>
    <property type="match status" value="1"/>
</dbReference>
<dbReference type="GO" id="GO:0016020">
    <property type="term" value="C:membrane"/>
    <property type="evidence" value="ECO:0007669"/>
    <property type="project" value="InterPro"/>
</dbReference>
<evidence type="ECO:0000313" key="11">
    <source>
        <dbReference type="Proteomes" id="UP001163823"/>
    </source>
</evidence>
<protein>
    <submittedName>
        <fullName evidence="10">Abc transporter c family member 10</fullName>
    </submittedName>
</protein>
<dbReference type="Gene3D" id="1.20.1560.10">
    <property type="entry name" value="ABC transporter type 1, transmembrane domain"/>
    <property type="match status" value="1"/>
</dbReference>
<keyword evidence="1" id="KW-0813">Transport</keyword>
<sequence>MSDGRILQADPYHDLLTSSQQFRELVNAHKETAGSKRHVDVSSSQQHGNTEEEREVGDTGLKPLGRILSRVSSDLSIIDLDVPFSFSAVGITANVCVCLIVLSVMTWQVLFLSITMVYIALLLQRYYFASAKELMRINGTTKSFVLNHLAESVAGAVTVTIRAFEEEDHFFARNLDLIDINASPFFFIVLQQMSG</sequence>
<dbReference type="EMBL" id="JARAOO010000003">
    <property type="protein sequence ID" value="KAJ7974100.1"/>
    <property type="molecule type" value="Genomic_DNA"/>
</dbReference>
<evidence type="ECO:0000313" key="10">
    <source>
        <dbReference type="EMBL" id="KAJ7974100.1"/>
    </source>
</evidence>
<dbReference type="SUPFAM" id="SSF90123">
    <property type="entry name" value="ABC transporter transmembrane region"/>
    <property type="match status" value="1"/>
</dbReference>
<evidence type="ECO:0000256" key="1">
    <source>
        <dbReference type="ARBA" id="ARBA00022448"/>
    </source>
</evidence>
<accession>A0AAD7Q385</accession>
<evidence type="ECO:0000256" key="2">
    <source>
        <dbReference type="ARBA" id="ARBA00022692"/>
    </source>
</evidence>
<name>A0AAD7Q385_QUISA</name>
<feature type="compositionally biased region" description="Basic and acidic residues" evidence="7">
    <location>
        <begin position="31"/>
        <end position="40"/>
    </location>
</feature>
<keyword evidence="5 8" id="KW-1133">Transmembrane helix</keyword>
<evidence type="ECO:0000256" key="7">
    <source>
        <dbReference type="SAM" id="MobiDB-lite"/>
    </source>
</evidence>
<dbReference type="PANTHER" id="PTHR24223">
    <property type="entry name" value="ATP-BINDING CASSETTE SUB-FAMILY C"/>
    <property type="match status" value="1"/>
</dbReference>
<evidence type="ECO:0000256" key="4">
    <source>
        <dbReference type="ARBA" id="ARBA00022840"/>
    </source>
</evidence>
<dbReference type="AlphaFoldDB" id="A0AAD7Q385"/>
<dbReference type="GO" id="GO:0140359">
    <property type="term" value="F:ABC-type transporter activity"/>
    <property type="evidence" value="ECO:0007669"/>
    <property type="project" value="InterPro"/>
</dbReference>
<feature type="region of interest" description="Disordered" evidence="7">
    <location>
        <begin position="31"/>
        <end position="57"/>
    </location>
</feature>
<dbReference type="InterPro" id="IPR050173">
    <property type="entry name" value="ABC_transporter_C-like"/>
</dbReference>
<proteinExistence type="predicted"/>
<dbReference type="PROSITE" id="PS50929">
    <property type="entry name" value="ABC_TM1F"/>
    <property type="match status" value="1"/>
</dbReference>
<dbReference type="GO" id="GO:0005524">
    <property type="term" value="F:ATP binding"/>
    <property type="evidence" value="ECO:0007669"/>
    <property type="project" value="UniProtKB-KW"/>
</dbReference>
<keyword evidence="4" id="KW-0067">ATP-binding</keyword>
<dbReference type="Proteomes" id="UP001163823">
    <property type="component" value="Chromosome 3"/>
</dbReference>
<keyword evidence="6 8" id="KW-0472">Membrane</keyword>
<keyword evidence="2 8" id="KW-0812">Transmembrane</keyword>
<dbReference type="InterPro" id="IPR011527">
    <property type="entry name" value="ABC1_TM_dom"/>
</dbReference>
<comment type="caution">
    <text evidence="10">The sequence shown here is derived from an EMBL/GenBank/DDBJ whole genome shotgun (WGS) entry which is preliminary data.</text>
</comment>
<organism evidence="10 11">
    <name type="scientific">Quillaja saponaria</name>
    <name type="common">Soap bark tree</name>
    <dbReference type="NCBI Taxonomy" id="32244"/>
    <lineage>
        <taxon>Eukaryota</taxon>
        <taxon>Viridiplantae</taxon>
        <taxon>Streptophyta</taxon>
        <taxon>Embryophyta</taxon>
        <taxon>Tracheophyta</taxon>
        <taxon>Spermatophyta</taxon>
        <taxon>Magnoliopsida</taxon>
        <taxon>eudicotyledons</taxon>
        <taxon>Gunneridae</taxon>
        <taxon>Pentapetalae</taxon>
        <taxon>rosids</taxon>
        <taxon>fabids</taxon>
        <taxon>Fabales</taxon>
        <taxon>Quillajaceae</taxon>
        <taxon>Quillaja</taxon>
    </lineage>
</organism>